<feature type="transmembrane region" description="Helical" evidence="1">
    <location>
        <begin position="12"/>
        <end position="33"/>
    </location>
</feature>
<keyword evidence="1" id="KW-0472">Membrane</keyword>
<accession>A0A6L8XSW6</accession>
<keyword evidence="1" id="KW-0812">Transmembrane</keyword>
<dbReference type="EMBL" id="WWVF01000013">
    <property type="protein sequence ID" value="MZS89071.1"/>
    <property type="molecule type" value="Genomic_DNA"/>
</dbReference>
<keyword evidence="1" id="KW-1133">Transmembrane helix</keyword>
<dbReference type="RefSeq" id="WP_118247117.1">
    <property type="nucleotide sequence ID" value="NZ_JANGDT010000002.1"/>
</dbReference>
<evidence type="ECO:0000313" key="3">
    <source>
        <dbReference type="Proteomes" id="UP000477156"/>
    </source>
</evidence>
<protein>
    <submittedName>
        <fullName evidence="2">Uncharacterized protein</fullName>
    </submittedName>
</protein>
<dbReference type="AlphaFoldDB" id="A0A6L8XSW6"/>
<dbReference type="Proteomes" id="UP000477156">
    <property type="component" value="Unassembled WGS sequence"/>
</dbReference>
<sequence>MKEKKERDWKFIIGMVVLIAIFAVMGGAFWNMVGKQAQIVKEEEQEQEANAISAIYIETGEFLKTGLFVDLNNGTIFDAKVPAEGIYNKKGKLISDDVLENGDKVKIYGDGIMLESFPGQYPGVTKIQRTGRASLEETQEYEDKVNELMKPVAVQ</sequence>
<gene>
    <name evidence="2" type="ORF">GT712_08300</name>
</gene>
<organism evidence="2 3">
    <name type="scientific">Blautia wexlerae</name>
    <dbReference type="NCBI Taxonomy" id="418240"/>
    <lineage>
        <taxon>Bacteria</taxon>
        <taxon>Bacillati</taxon>
        <taxon>Bacillota</taxon>
        <taxon>Clostridia</taxon>
        <taxon>Lachnospirales</taxon>
        <taxon>Lachnospiraceae</taxon>
        <taxon>Blautia</taxon>
    </lineage>
</organism>
<proteinExistence type="predicted"/>
<reference evidence="2 3" key="1">
    <citation type="journal article" date="2019" name="Nat. Med.">
        <title>A library of human gut bacterial isolates paired with longitudinal multiomics data enables mechanistic microbiome research.</title>
        <authorList>
            <person name="Poyet M."/>
            <person name="Groussin M."/>
            <person name="Gibbons S.M."/>
            <person name="Avila-Pacheco J."/>
            <person name="Jiang X."/>
            <person name="Kearney S.M."/>
            <person name="Perrotta A.R."/>
            <person name="Berdy B."/>
            <person name="Zhao S."/>
            <person name="Lieberman T.D."/>
            <person name="Swanson P.K."/>
            <person name="Smith M."/>
            <person name="Roesemann S."/>
            <person name="Alexander J.E."/>
            <person name="Rich S.A."/>
            <person name="Livny J."/>
            <person name="Vlamakis H."/>
            <person name="Clish C."/>
            <person name="Bullock K."/>
            <person name="Deik A."/>
            <person name="Scott J."/>
            <person name="Pierce K.A."/>
            <person name="Xavier R.J."/>
            <person name="Alm E.J."/>
        </authorList>
    </citation>
    <scope>NUCLEOTIDE SEQUENCE [LARGE SCALE GENOMIC DNA]</scope>
    <source>
        <strain evidence="2 3">BIOML-A12</strain>
    </source>
</reference>
<comment type="caution">
    <text evidence="2">The sequence shown here is derived from an EMBL/GenBank/DDBJ whole genome shotgun (WGS) entry which is preliminary data.</text>
</comment>
<evidence type="ECO:0000256" key="1">
    <source>
        <dbReference type="SAM" id="Phobius"/>
    </source>
</evidence>
<evidence type="ECO:0000313" key="2">
    <source>
        <dbReference type="EMBL" id="MZS89071.1"/>
    </source>
</evidence>
<name>A0A6L8XSW6_9FIRM</name>